<evidence type="ECO:0000259" key="9">
    <source>
        <dbReference type="Pfam" id="PF05712"/>
    </source>
</evidence>
<evidence type="ECO:0000256" key="7">
    <source>
        <dbReference type="ARBA" id="ARBA00023242"/>
    </source>
</evidence>
<dbReference type="VEuPathDB" id="FungiDB:CJJ09_004279"/>
<proteinExistence type="inferred from homology"/>
<feature type="region of interest" description="Disordered" evidence="8">
    <location>
        <begin position="103"/>
        <end position="159"/>
    </location>
</feature>
<feature type="domain" description="MSL3 chromodomain-like" evidence="10">
    <location>
        <begin position="60"/>
        <end position="97"/>
    </location>
</feature>
<evidence type="ECO:0000259" key="10">
    <source>
        <dbReference type="Pfam" id="PF22732"/>
    </source>
</evidence>
<feature type="compositionally biased region" description="Basic and acidic residues" evidence="8">
    <location>
        <begin position="103"/>
        <end position="123"/>
    </location>
</feature>
<comment type="subcellular location">
    <subcellularLocation>
        <location evidence="1">Nucleus</location>
    </subcellularLocation>
</comment>
<comment type="caution">
    <text evidence="11">The sequence shown here is derived from an EMBL/GenBank/DDBJ whole genome shotgun (WGS) entry which is preliminary data.</text>
</comment>
<evidence type="ECO:0000313" key="12">
    <source>
        <dbReference type="Proteomes" id="UP000037122"/>
    </source>
</evidence>
<dbReference type="GO" id="GO:0005634">
    <property type="term" value="C:nucleus"/>
    <property type="evidence" value="ECO:0007669"/>
    <property type="project" value="UniProtKB-SubCell"/>
</dbReference>
<dbReference type="EMBL" id="LGST01000008">
    <property type="protein sequence ID" value="KNE01891.1"/>
    <property type="molecule type" value="Genomic_DNA"/>
</dbReference>
<dbReference type="VEuPathDB" id="FungiDB:B9J08_005074"/>
<dbReference type="GO" id="GO:0035267">
    <property type="term" value="C:NuA4 histone acetyltransferase complex"/>
    <property type="evidence" value="ECO:0007669"/>
    <property type="project" value="TreeGrafter"/>
</dbReference>
<comment type="similarity">
    <text evidence="2">Belongs to the MRG family.</text>
</comment>
<dbReference type="GO" id="GO:0006325">
    <property type="term" value="P:chromatin organization"/>
    <property type="evidence" value="ECO:0007669"/>
    <property type="project" value="UniProtKB-KW"/>
</dbReference>
<evidence type="ECO:0000256" key="3">
    <source>
        <dbReference type="ARBA" id="ARBA00018505"/>
    </source>
</evidence>
<feature type="domain" description="MRG" evidence="9">
    <location>
        <begin position="160"/>
        <end position="320"/>
    </location>
</feature>
<keyword evidence="5" id="KW-0805">Transcription regulation</keyword>
<dbReference type="PANTHER" id="PTHR10880:SF15">
    <property type="entry name" value="MSL COMPLEX SUBUNIT 3"/>
    <property type="match status" value="1"/>
</dbReference>
<dbReference type="Gene3D" id="1.10.274.30">
    <property type="entry name" value="MRG domain"/>
    <property type="match status" value="1"/>
</dbReference>
<dbReference type="VEuPathDB" id="FungiDB:CJJ07_000442"/>
<dbReference type="AlphaFoldDB" id="A0A0L0P783"/>
<dbReference type="GO" id="GO:0006355">
    <property type="term" value="P:regulation of DNA-templated transcription"/>
    <property type="evidence" value="ECO:0007669"/>
    <property type="project" value="InterPro"/>
</dbReference>
<dbReference type="SUPFAM" id="SSF54160">
    <property type="entry name" value="Chromo domain-like"/>
    <property type="match status" value="1"/>
</dbReference>
<keyword evidence="4" id="KW-0156">Chromatin regulator</keyword>
<evidence type="ECO:0000256" key="5">
    <source>
        <dbReference type="ARBA" id="ARBA00023015"/>
    </source>
</evidence>
<dbReference type="PIRSF" id="PIRSF038133">
    <property type="entry name" value="HAT_Nua4_EAF3/MRG15"/>
    <property type="match status" value="1"/>
</dbReference>
<evidence type="ECO:0000256" key="6">
    <source>
        <dbReference type="ARBA" id="ARBA00023163"/>
    </source>
</evidence>
<dbReference type="VEuPathDB" id="FungiDB:CJI97_005159"/>
<keyword evidence="7" id="KW-0539">Nucleus</keyword>
<dbReference type="InterPro" id="IPR038217">
    <property type="entry name" value="MRG_C_sf"/>
</dbReference>
<dbReference type="Proteomes" id="UP000037122">
    <property type="component" value="Unassembled WGS sequence"/>
</dbReference>
<dbReference type="Pfam" id="PF22732">
    <property type="entry name" value="MSL3_chromo-like"/>
    <property type="match status" value="1"/>
</dbReference>
<evidence type="ECO:0000256" key="4">
    <source>
        <dbReference type="ARBA" id="ARBA00022853"/>
    </source>
</evidence>
<protein>
    <recommendedName>
        <fullName evidence="3">Chromatin modification-related protein EAF3</fullName>
    </recommendedName>
</protein>
<dbReference type="PROSITE" id="PS51640">
    <property type="entry name" value="MRG"/>
    <property type="match status" value="1"/>
</dbReference>
<dbReference type="VEuPathDB" id="FungiDB:CJI96_0003864"/>
<dbReference type="InterPro" id="IPR026541">
    <property type="entry name" value="MRG_dom"/>
</dbReference>
<evidence type="ECO:0000256" key="1">
    <source>
        <dbReference type="ARBA" id="ARBA00004123"/>
    </source>
</evidence>
<evidence type="ECO:0000256" key="2">
    <source>
        <dbReference type="ARBA" id="ARBA00009093"/>
    </source>
</evidence>
<evidence type="ECO:0000256" key="8">
    <source>
        <dbReference type="SAM" id="MobiDB-lite"/>
    </source>
</evidence>
<reference evidence="12" key="1">
    <citation type="journal article" date="2015" name="BMC Genomics">
        <title>Draft genome of a commonly misdiagnosed multidrug resistant pathogen Candida auris.</title>
        <authorList>
            <person name="Chatterjee S."/>
            <person name="Alampalli S.V."/>
            <person name="Nageshan R.K."/>
            <person name="Chettiar S.T."/>
            <person name="Joshi S."/>
            <person name="Tatu U.S."/>
        </authorList>
    </citation>
    <scope>NUCLEOTIDE SEQUENCE [LARGE SCALE GENOMIC DNA]</scope>
    <source>
        <strain evidence="12">6684</strain>
    </source>
</reference>
<dbReference type="InterPro" id="IPR016197">
    <property type="entry name" value="Chromo-like_dom_sf"/>
</dbReference>
<dbReference type="PANTHER" id="PTHR10880">
    <property type="entry name" value="MORTALITY FACTOR 4-LIKE PROTEIN"/>
    <property type="match status" value="1"/>
</dbReference>
<organism evidence="11 12">
    <name type="scientific">Candidozyma auris</name>
    <name type="common">Yeast</name>
    <name type="synonym">Candida auris</name>
    <dbReference type="NCBI Taxonomy" id="498019"/>
    <lineage>
        <taxon>Eukaryota</taxon>
        <taxon>Fungi</taxon>
        <taxon>Dikarya</taxon>
        <taxon>Ascomycota</taxon>
        <taxon>Saccharomycotina</taxon>
        <taxon>Pichiomycetes</taxon>
        <taxon>Metschnikowiaceae</taxon>
        <taxon>Candidozyma</taxon>
    </lineage>
</organism>
<evidence type="ECO:0000313" key="11">
    <source>
        <dbReference type="EMBL" id="KNE01891.1"/>
    </source>
</evidence>
<gene>
    <name evidence="11" type="ORF">QG37_01238</name>
</gene>
<accession>A0A0L0P783</accession>
<dbReference type="VEuPathDB" id="FungiDB:QG37_01238"/>
<feature type="compositionally biased region" description="Polar residues" evidence="8">
    <location>
        <begin position="134"/>
        <end position="153"/>
    </location>
</feature>
<sequence length="336" mass="39084">MPEKERFPPGSQVLAYHGPLVYEAKVLKFREKGKLFVEIGEGQSEPLEQNKIPLFLQDGDAYFLHYKGWSPKWDEWVSNERVMELNDDNLGLSRELRNARKRAIDRLDPSKERKKQVKEESKEKRRRKLPSVAPLSTSSNGTFDSSRPSTNGSARKRIRQEPKTPYYEIMIPLRPQLKVLLVDDWEFMTRDHKLVDLETTTPVKRILEDFYDNEERRGVSEEMLRTVREAVDGLAVYFDKMLRFCLLYRFERLQYSQLLEENPNIDTAAIYGMEHLLRLLVTLPAQVAQTNMNSIALNTLLAQMRQLSIFIDENAAKYASSYMNASPAYDRLARGA</sequence>
<dbReference type="Pfam" id="PF05712">
    <property type="entry name" value="MRG"/>
    <property type="match status" value="1"/>
</dbReference>
<dbReference type="InterPro" id="IPR053820">
    <property type="entry name" value="MSL3_chromo-like"/>
</dbReference>
<name>A0A0L0P783_CANAR</name>
<dbReference type="InterPro" id="IPR008676">
    <property type="entry name" value="MRG"/>
</dbReference>
<keyword evidence="6" id="KW-0804">Transcription</keyword>
<dbReference type="Gene3D" id="2.30.30.140">
    <property type="match status" value="1"/>
</dbReference>